<comment type="caution">
    <text evidence="4">The sequence shown here is derived from an EMBL/GenBank/DDBJ whole genome shotgun (WGS) entry which is preliminary data.</text>
</comment>
<dbReference type="PANTHER" id="PTHR36447:SF1">
    <property type="entry name" value="BETA-GALACTOSIDASE GANA"/>
    <property type="match status" value="1"/>
</dbReference>
<dbReference type="PANTHER" id="PTHR36447">
    <property type="entry name" value="BETA-GALACTOSIDASE GANA"/>
    <property type="match status" value="1"/>
</dbReference>
<gene>
    <name evidence="4" type="ORF">KSX_86390</name>
</gene>
<dbReference type="RefSeq" id="WP_236031890.1">
    <property type="nucleotide sequence ID" value="NZ_BNJF01000008.1"/>
</dbReference>
<feature type="domain" description="Glycoside hydrolase family 42 N-terminal" evidence="3">
    <location>
        <begin position="1"/>
        <end position="77"/>
    </location>
</feature>
<dbReference type="Proteomes" id="UP000612362">
    <property type="component" value="Unassembled WGS sequence"/>
</dbReference>
<dbReference type="SUPFAM" id="SSF51445">
    <property type="entry name" value="(Trans)glycosidases"/>
    <property type="match status" value="1"/>
</dbReference>
<evidence type="ECO:0000313" key="5">
    <source>
        <dbReference type="Proteomes" id="UP000612362"/>
    </source>
</evidence>
<dbReference type="Gene3D" id="3.20.20.80">
    <property type="entry name" value="Glycosidases"/>
    <property type="match status" value="1"/>
</dbReference>
<dbReference type="InterPro" id="IPR013529">
    <property type="entry name" value="Glyco_hydro_42_N"/>
</dbReference>
<accession>A0A8J3IAL1</accession>
<name>A0A8J3IAL1_9CHLR</name>
<evidence type="ECO:0000259" key="3">
    <source>
        <dbReference type="Pfam" id="PF02449"/>
    </source>
</evidence>
<keyword evidence="5" id="KW-1185">Reference proteome</keyword>
<dbReference type="InterPro" id="IPR003476">
    <property type="entry name" value="Glyco_hydro_42"/>
</dbReference>
<proteinExistence type="predicted"/>
<sequence length="100" mass="11187">MQECHFEVATLGVFSWVSLQPEEDRFTFEWLDTILENLAAAGRFACLATPSAAQPAWISQCYPDVLRAGETGVRWHHSWHAGCTDGIVNLFVGGKYIDEL</sequence>
<reference evidence="4" key="1">
    <citation type="submission" date="2020-10" db="EMBL/GenBank/DDBJ databases">
        <title>Taxonomic study of unclassified bacteria belonging to the class Ktedonobacteria.</title>
        <authorList>
            <person name="Yabe S."/>
            <person name="Wang C.M."/>
            <person name="Zheng Y."/>
            <person name="Sakai Y."/>
            <person name="Cavaletti L."/>
            <person name="Monciardini P."/>
            <person name="Donadio S."/>
        </authorList>
    </citation>
    <scope>NUCLEOTIDE SEQUENCE</scope>
    <source>
        <strain evidence="4">SOSP1-1</strain>
    </source>
</reference>
<evidence type="ECO:0000313" key="4">
    <source>
        <dbReference type="EMBL" id="GHO50476.1"/>
    </source>
</evidence>
<keyword evidence="1" id="KW-0378">Hydrolase</keyword>
<organism evidence="4 5">
    <name type="scientific">Ktedonospora formicarum</name>
    <dbReference type="NCBI Taxonomy" id="2778364"/>
    <lineage>
        <taxon>Bacteria</taxon>
        <taxon>Bacillati</taxon>
        <taxon>Chloroflexota</taxon>
        <taxon>Ktedonobacteria</taxon>
        <taxon>Ktedonobacterales</taxon>
        <taxon>Ktedonobacteraceae</taxon>
        <taxon>Ktedonospora</taxon>
    </lineage>
</organism>
<evidence type="ECO:0000256" key="2">
    <source>
        <dbReference type="ARBA" id="ARBA00023295"/>
    </source>
</evidence>
<evidence type="ECO:0000256" key="1">
    <source>
        <dbReference type="ARBA" id="ARBA00022801"/>
    </source>
</evidence>
<dbReference type="GO" id="GO:0005975">
    <property type="term" value="P:carbohydrate metabolic process"/>
    <property type="evidence" value="ECO:0007669"/>
    <property type="project" value="InterPro"/>
</dbReference>
<dbReference type="EMBL" id="BNJF01000008">
    <property type="protein sequence ID" value="GHO50476.1"/>
    <property type="molecule type" value="Genomic_DNA"/>
</dbReference>
<keyword evidence="2" id="KW-0326">Glycosidase</keyword>
<dbReference type="Pfam" id="PF02449">
    <property type="entry name" value="Glyco_hydro_42"/>
    <property type="match status" value="1"/>
</dbReference>
<protein>
    <recommendedName>
        <fullName evidence="3">Glycoside hydrolase family 42 N-terminal domain-containing protein</fullName>
    </recommendedName>
</protein>
<dbReference type="InterPro" id="IPR017853">
    <property type="entry name" value="GH"/>
</dbReference>
<dbReference type="GO" id="GO:0009341">
    <property type="term" value="C:beta-galactosidase complex"/>
    <property type="evidence" value="ECO:0007669"/>
    <property type="project" value="InterPro"/>
</dbReference>
<dbReference type="GO" id="GO:0004565">
    <property type="term" value="F:beta-galactosidase activity"/>
    <property type="evidence" value="ECO:0007669"/>
    <property type="project" value="InterPro"/>
</dbReference>
<dbReference type="AlphaFoldDB" id="A0A8J3IAL1"/>